<name>A0A1I2NKW3_9ACTN</name>
<dbReference type="InterPro" id="IPR013751">
    <property type="entry name" value="ACP_syn_III_N"/>
</dbReference>
<dbReference type="GO" id="GO:0006633">
    <property type="term" value="P:fatty acid biosynthetic process"/>
    <property type="evidence" value="ECO:0007669"/>
    <property type="project" value="InterPro"/>
</dbReference>
<dbReference type="InterPro" id="IPR016039">
    <property type="entry name" value="Thiolase-like"/>
</dbReference>
<dbReference type="Gene3D" id="3.40.47.10">
    <property type="match status" value="1"/>
</dbReference>
<accession>A0A1I2NKW3</accession>
<dbReference type="InterPro" id="IPR013747">
    <property type="entry name" value="ACP_syn_III_C"/>
</dbReference>
<dbReference type="GO" id="GO:0004315">
    <property type="term" value="F:3-oxoacyl-[acyl-carrier-protein] synthase activity"/>
    <property type="evidence" value="ECO:0007669"/>
    <property type="project" value="InterPro"/>
</dbReference>
<dbReference type="Pfam" id="PF08545">
    <property type="entry name" value="ACP_syn_III"/>
    <property type="match status" value="1"/>
</dbReference>
<gene>
    <name evidence="6" type="ORF">SAMN02787118_11527</name>
</gene>
<evidence type="ECO:0000313" key="7">
    <source>
        <dbReference type="Proteomes" id="UP000181942"/>
    </source>
</evidence>
<dbReference type="CDD" id="cd00830">
    <property type="entry name" value="KAS_III"/>
    <property type="match status" value="1"/>
</dbReference>
<evidence type="ECO:0000256" key="1">
    <source>
        <dbReference type="ARBA" id="ARBA00022490"/>
    </source>
</evidence>
<keyword evidence="2" id="KW-0808">Transferase</keyword>
<dbReference type="GO" id="GO:0044550">
    <property type="term" value="P:secondary metabolite biosynthetic process"/>
    <property type="evidence" value="ECO:0007669"/>
    <property type="project" value="TreeGrafter"/>
</dbReference>
<evidence type="ECO:0000256" key="3">
    <source>
        <dbReference type="ARBA" id="ARBA00023315"/>
    </source>
</evidence>
<evidence type="ECO:0000313" key="6">
    <source>
        <dbReference type="EMBL" id="SFG04278.1"/>
    </source>
</evidence>
<keyword evidence="3" id="KW-0012">Acyltransferase</keyword>
<feature type="domain" description="Beta-ketoacyl-[acyl-carrier-protein] synthase III N-terminal" evidence="5">
    <location>
        <begin position="120"/>
        <end position="199"/>
    </location>
</feature>
<evidence type="ECO:0000259" key="4">
    <source>
        <dbReference type="Pfam" id="PF08541"/>
    </source>
</evidence>
<dbReference type="PANTHER" id="PTHR34069:SF2">
    <property type="entry name" value="BETA-KETOACYL-[ACYL-CARRIER-PROTEIN] SYNTHASE III"/>
    <property type="match status" value="1"/>
</dbReference>
<dbReference type="NCBIfam" id="NF006829">
    <property type="entry name" value="PRK09352.1"/>
    <property type="match status" value="1"/>
</dbReference>
<dbReference type="EMBL" id="FONR01000015">
    <property type="protein sequence ID" value="SFG04278.1"/>
    <property type="molecule type" value="Genomic_DNA"/>
</dbReference>
<organism evidence="6 7">
    <name type="scientific">Streptomyces mirabilis</name>
    <dbReference type="NCBI Taxonomy" id="68239"/>
    <lineage>
        <taxon>Bacteria</taxon>
        <taxon>Bacillati</taxon>
        <taxon>Actinomycetota</taxon>
        <taxon>Actinomycetes</taxon>
        <taxon>Kitasatosporales</taxon>
        <taxon>Streptomycetaceae</taxon>
        <taxon>Streptomyces</taxon>
    </lineage>
</organism>
<dbReference type="PANTHER" id="PTHR34069">
    <property type="entry name" value="3-OXOACYL-[ACYL-CARRIER-PROTEIN] SYNTHASE 3"/>
    <property type="match status" value="1"/>
</dbReference>
<keyword evidence="1" id="KW-0963">Cytoplasm</keyword>
<evidence type="ECO:0000259" key="5">
    <source>
        <dbReference type="Pfam" id="PF08545"/>
    </source>
</evidence>
<dbReference type="AlphaFoldDB" id="A0A1I2NKW3"/>
<reference evidence="6 7" key="1">
    <citation type="submission" date="2016-10" db="EMBL/GenBank/DDBJ databases">
        <authorList>
            <person name="de Groot N.N."/>
        </authorList>
    </citation>
    <scope>NUCLEOTIDE SEQUENCE [LARGE SCALE GENOMIC DNA]</scope>
    <source>
        <strain evidence="6 7">OK461</strain>
    </source>
</reference>
<dbReference type="Pfam" id="PF08541">
    <property type="entry name" value="ACP_syn_III_C"/>
    <property type="match status" value="1"/>
</dbReference>
<evidence type="ECO:0000256" key="2">
    <source>
        <dbReference type="ARBA" id="ARBA00022679"/>
    </source>
</evidence>
<dbReference type="SUPFAM" id="SSF53901">
    <property type="entry name" value="Thiolase-like"/>
    <property type="match status" value="1"/>
</dbReference>
<feature type="domain" description="Beta-ketoacyl-[acyl-carrier-protein] synthase III C-terminal" evidence="4">
    <location>
        <begin position="254"/>
        <end position="342"/>
    </location>
</feature>
<sequence length="349" mass="36722">MQDMAHAVAGPRAGITAGIREIGISVPERVVTNQELEQTLDTTDEWIRANIGVETRRYSDPDDWTSDLGARALLDACERAGVSPASVDLVICGTYTPDRMLPSTAVTIMGKAGISGTPGFDVNSGGCPGSVYALEVGANFIASGAYRRVAVVLADVSTKIFDPQDRTVAVIFGDAAACYLLEPVVSGAEGLGSARLGSEPSGQSTGYVTREPRFAENGERRLSGFGDNFTVMVGRGIRDFVLGSVPGLIEKTVADAGLGLDDIDFFALHQANRHMVHTILDILGQPRDKTLTNIQHIGNTSGASVPLVLRDAVDAGKIGPDDRVVLAAFGAGLNYGALVTRWCGPEDFA</sequence>
<proteinExistence type="predicted"/>
<dbReference type="Proteomes" id="UP000181942">
    <property type="component" value="Unassembled WGS sequence"/>
</dbReference>
<protein>
    <submittedName>
        <fullName evidence="6">3-oxoacyl-[acyl-carrier-protein] synthase-3</fullName>
    </submittedName>
</protein>